<feature type="compositionally biased region" description="Low complexity" evidence="10">
    <location>
        <begin position="713"/>
        <end position="737"/>
    </location>
</feature>
<feature type="compositionally biased region" description="Low complexity" evidence="10">
    <location>
        <begin position="1528"/>
        <end position="1557"/>
    </location>
</feature>
<gene>
    <name evidence="12" type="ORF">MSPICULIGERA_LOCUS21117</name>
</gene>
<keyword evidence="5" id="KW-0862">Zinc</keyword>
<keyword evidence="2" id="KW-0479">Metal-binding</keyword>
<name>A0AA36D8X4_9BILA</name>
<dbReference type="FunFam" id="3.30.160.60:FF:000145">
    <property type="entry name" value="Zinc finger protein 574"/>
    <property type="match status" value="1"/>
</dbReference>
<dbReference type="EMBL" id="CATQJA010002665">
    <property type="protein sequence ID" value="CAJ0582997.1"/>
    <property type="molecule type" value="Genomic_DNA"/>
</dbReference>
<feature type="region of interest" description="Disordered" evidence="10">
    <location>
        <begin position="318"/>
        <end position="404"/>
    </location>
</feature>
<dbReference type="GO" id="GO:0004334">
    <property type="term" value="F:fumarylacetoacetase activity"/>
    <property type="evidence" value="ECO:0007669"/>
    <property type="project" value="InterPro"/>
</dbReference>
<feature type="domain" description="C2H2-type" evidence="11">
    <location>
        <begin position="1109"/>
        <end position="1136"/>
    </location>
</feature>
<dbReference type="FunFam" id="3.30.160.60:FF:000594">
    <property type="entry name" value="Transcription factor HIVEP2"/>
    <property type="match status" value="1"/>
</dbReference>
<feature type="compositionally biased region" description="Low complexity" evidence="10">
    <location>
        <begin position="44"/>
        <end position="85"/>
    </location>
</feature>
<evidence type="ECO:0000256" key="7">
    <source>
        <dbReference type="ARBA" id="ARBA00023163"/>
    </source>
</evidence>
<sequence>MSTTGLLQKDQGGPDLTRATVVGMAFVSGGSQTPSGPPQPQPAAFPGYQPSLQQQLQEAILQQQQQAQAQQQHQQQQQQQQEGANMQNPMMQQMLAQLLLAQQAAQQQATAAPPPPQPPPSQQLLMAIQLLQQQQLQQAQAQQAAQAQAQVHQLQQVVAASAGPNIATPTPQMAAPIAQPQPQNANNPLLYYQLAAAQLAREQSQQQQQQQQSASGSSQQQQQPQLLQSIPSTSAFHSTASTSAHDSRPNYPPVNQATVPNPRLLEAVPELVHPSNAPGSQIQQDKSGNQLSELSVQERISRLISDNEAIIQQPQVMIKRRPYHRSTQSSIEMDSASGSTRTSPGSSGVREHHRMPTTRSQSLYEPLQGVKAFGGGNGPSYNGGAAGSITSGQPLSRSDRPATSNHPCQYCQAQFGNLHLMMMHETTCTKKAEMSRPPPASTAPKLEETSRNSDSPVIIADHRHPLKRRLLSAVAEQPHKMSKADIASPAPTDEQFSSQQLPIIPETRKLAPGISTGLSRRATVAALSCETVANTAPSIPIHSIQSYQSLAGNNLQNMQALQAQHLIQQQQQQQIQTQMQKEAAIHQLAVASQQQQQHNQQQQQLQNQQNNPLIAQQLLAQLQQIQQLGQLQPAAPSIQSLLLSLQGGMNGQPQMPQLAVLLAQQQQQQAEVLRQQQQFLSQAAGSASLPGSSTQLPLPQPSALQNQAPPNFLQQLQQQQALQQQEQQRQQQLLQQQTPHMNGGPNVQQSLAQLHLQNGQGQKHLNGLADIKQESGTSSAFRNPDAMKVMPPPVPKATSLGSSAEALRTQLEKPVEALSGDINKPYTLVLASKEPTQVSAQQQEVKEKLSNRHRALASDTYCCLHRLLPSAKEQGPRESSYNSWPKSRGTEVEKNLNKMYLSTCQMTPGTGIKEFFRVTSANREGGQLRVTHSSFWEISTKLRLRQNQNLALITAMNQQGPTNGLYEYGAKRPNQEKLPTAMIVPEMVIGRSAPQPSPQPTQPSPQIAIQPTQPSVSTAIEPPLVHTSPTSPTKPTTSAPSEIPTIVLQKHESIQALEEEAARKSKQPHKPERKESSMNKFSDKKETVIGGHRTDEVYVYIRGRGKGRYICDRCGIRCKKPSMLKKHIRSHSDVRPYQCNQCNFSFKTKGNLTKHLASKSHRKKVAEAGGDMSYASDSEDEDRLEIASNADDEIIDLHLQNNFDEDGHNSSDDEDGYPEVETRLPAYSTLGYGQENILEERATHTPPSRWVLVEETPNSKWPTADIQRRCFSAPPVAALQSSSPIPPADPKEEAPTTLISTLLPPSNPVFLHPMATSLNSEMPVGAALLSVDSSSLYGQFLSKEEHPCTQCGRIFRKQAELTLHQHTHNIERQTAKNRVFQCPDCRQPFRTKPLLVRHMWTAHGVQLPLDAEPLAMGDTTLQSVLANAPTASPRSFLCSDCGIGFRKHGILAKHLRSKTHVVKLEGLGKLPADSLNLIMKKDNGACLTDVDTADCEKARESLLAIVETIRAEFPACDQPMTSEADSQNSENTSDSTTFTTPTDNQITAPSAPVVSSPQASATAISTVTFPLLNPNFLQVAAFAGIAARRPSMSSHGPSPKKRREDPFPSMRPRGDSFSNLPSLEPMHRRRAETFGAVSMRELHTRTISANVWMPPRADSMDRPRVPDAWSKASTPGESTEPGSSRSDDLDSLRSSSSTPVHRPSNGHAPSPLLGPTKCILCEIQFETHVELQVHMHADHISMRDGKDFRCPKKHCDTVYPNRESLRQHLLHLHYQRGMVMLAPDTEESSNPPSPSDGLRDHRSDSISSLVDIKSNVQLSSLPCAVCGDRFVDAMALQDHWLTHVTKRPHICSVCDAGFTTLDALNAHAVTHVMEQANVSF</sequence>
<organism evidence="12 13">
    <name type="scientific">Mesorhabditis spiculigera</name>
    <dbReference type="NCBI Taxonomy" id="96644"/>
    <lineage>
        <taxon>Eukaryota</taxon>
        <taxon>Metazoa</taxon>
        <taxon>Ecdysozoa</taxon>
        <taxon>Nematoda</taxon>
        <taxon>Chromadorea</taxon>
        <taxon>Rhabditida</taxon>
        <taxon>Rhabditina</taxon>
        <taxon>Rhabditomorpha</taxon>
        <taxon>Rhabditoidea</taxon>
        <taxon>Rhabditidae</taxon>
        <taxon>Mesorhabditinae</taxon>
        <taxon>Mesorhabditis</taxon>
    </lineage>
</organism>
<comment type="caution">
    <text evidence="12">The sequence shown here is derived from an EMBL/GenBank/DDBJ whole genome shotgun (WGS) entry which is preliminary data.</text>
</comment>
<evidence type="ECO:0000256" key="9">
    <source>
        <dbReference type="PROSITE-ProRule" id="PRU00042"/>
    </source>
</evidence>
<feature type="region of interest" description="Disordered" evidence="10">
    <location>
        <begin position="991"/>
        <end position="1041"/>
    </location>
</feature>
<feature type="domain" description="C2H2-type" evidence="11">
    <location>
        <begin position="1346"/>
        <end position="1373"/>
    </location>
</feature>
<dbReference type="GO" id="GO:1902000">
    <property type="term" value="P:homogentisate catabolic process"/>
    <property type="evidence" value="ECO:0007669"/>
    <property type="project" value="TreeGrafter"/>
</dbReference>
<dbReference type="InterPro" id="IPR036236">
    <property type="entry name" value="Znf_C2H2_sf"/>
</dbReference>
<feature type="region of interest" description="Disordered" evidence="10">
    <location>
        <begin position="1783"/>
        <end position="1802"/>
    </location>
</feature>
<dbReference type="SMART" id="SM00355">
    <property type="entry name" value="ZnF_C2H2"/>
    <property type="match status" value="10"/>
</dbReference>
<feature type="compositionally biased region" description="Low complexity" evidence="10">
    <location>
        <begin position="1027"/>
        <end position="1041"/>
    </location>
</feature>
<evidence type="ECO:0000256" key="10">
    <source>
        <dbReference type="SAM" id="MobiDB-lite"/>
    </source>
</evidence>
<evidence type="ECO:0000256" key="2">
    <source>
        <dbReference type="ARBA" id="ARBA00022723"/>
    </source>
</evidence>
<feature type="compositionally biased region" description="Basic and acidic residues" evidence="10">
    <location>
        <begin position="1069"/>
        <end position="1087"/>
    </location>
</feature>
<dbReference type="Gene3D" id="3.30.160.60">
    <property type="entry name" value="Classic Zinc Finger"/>
    <property type="match status" value="5"/>
</dbReference>
<keyword evidence="3" id="KW-0677">Repeat</keyword>
<feature type="region of interest" description="Disordered" evidence="10">
    <location>
        <begin position="777"/>
        <end position="801"/>
    </location>
</feature>
<feature type="domain" description="C2H2-type" evidence="11">
    <location>
        <begin position="1821"/>
        <end position="1848"/>
    </location>
</feature>
<keyword evidence="13" id="KW-1185">Reference proteome</keyword>
<evidence type="ECO:0000259" key="11">
    <source>
        <dbReference type="PROSITE" id="PS50157"/>
    </source>
</evidence>
<feature type="compositionally biased region" description="Polar residues" evidence="10">
    <location>
        <begin position="684"/>
        <end position="709"/>
    </location>
</feature>
<keyword evidence="6" id="KW-0805">Transcription regulation</keyword>
<feature type="compositionally biased region" description="Low complexity" evidence="10">
    <location>
        <begin position="1004"/>
        <end position="1015"/>
    </location>
</feature>
<feature type="domain" description="C2H2-type" evidence="11">
    <location>
        <begin position="1137"/>
        <end position="1166"/>
    </location>
</feature>
<keyword evidence="7" id="KW-0804">Transcription</keyword>
<dbReference type="PANTHER" id="PTHR43069:SF2">
    <property type="entry name" value="FUMARYLACETOACETASE"/>
    <property type="match status" value="1"/>
</dbReference>
<evidence type="ECO:0000256" key="5">
    <source>
        <dbReference type="ARBA" id="ARBA00022833"/>
    </source>
</evidence>
<feature type="non-terminal residue" evidence="12">
    <location>
        <position position="1"/>
    </location>
</feature>
<dbReference type="PANTHER" id="PTHR43069">
    <property type="entry name" value="FUMARYLACETOACETASE"/>
    <property type="match status" value="1"/>
</dbReference>
<feature type="domain" description="C2H2-type" evidence="11">
    <location>
        <begin position="1380"/>
        <end position="1408"/>
    </location>
</feature>
<evidence type="ECO:0000256" key="8">
    <source>
        <dbReference type="ARBA" id="ARBA00023242"/>
    </source>
</evidence>
<feature type="region of interest" description="Disordered" evidence="10">
    <location>
        <begin position="1163"/>
        <end position="1183"/>
    </location>
</feature>
<dbReference type="PROSITE" id="PS50157">
    <property type="entry name" value="ZINC_FINGER_C2H2_2"/>
    <property type="match status" value="7"/>
</dbReference>
<keyword evidence="4 9" id="KW-0863">Zinc-finger</keyword>
<dbReference type="GO" id="GO:0005634">
    <property type="term" value="C:nucleus"/>
    <property type="evidence" value="ECO:0007669"/>
    <property type="project" value="UniProtKB-SubCell"/>
</dbReference>
<evidence type="ECO:0000256" key="6">
    <source>
        <dbReference type="ARBA" id="ARBA00023015"/>
    </source>
</evidence>
<evidence type="ECO:0000256" key="3">
    <source>
        <dbReference type="ARBA" id="ARBA00022737"/>
    </source>
</evidence>
<dbReference type="GO" id="GO:0006572">
    <property type="term" value="P:L-tyrosine catabolic process"/>
    <property type="evidence" value="ECO:0007669"/>
    <property type="project" value="TreeGrafter"/>
</dbReference>
<comment type="subcellular location">
    <subcellularLocation>
        <location evidence="1">Nucleus</location>
    </subcellularLocation>
</comment>
<feature type="region of interest" description="Disordered" evidence="10">
    <location>
        <begin position="273"/>
        <end position="294"/>
    </location>
</feature>
<feature type="compositionally biased region" description="Low complexity" evidence="10">
    <location>
        <begin position="335"/>
        <end position="348"/>
    </location>
</feature>
<dbReference type="Proteomes" id="UP001177023">
    <property type="component" value="Unassembled WGS sequence"/>
</dbReference>
<dbReference type="Pfam" id="PF00096">
    <property type="entry name" value="zf-C2H2"/>
    <property type="match status" value="4"/>
</dbReference>
<feature type="region of interest" description="Disordered" evidence="10">
    <location>
        <begin position="430"/>
        <end position="454"/>
    </location>
</feature>
<feature type="region of interest" description="Disordered" evidence="10">
    <location>
        <begin position="684"/>
        <end position="747"/>
    </location>
</feature>
<feature type="region of interest" description="Disordered" evidence="10">
    <location>
        <begin position="203"/>
        <end position="259"/>
    </location>
</feature>
<feature type="compositionally biased region" description="Polar residues" evidence="10">
    <location>
        <begin position="389"/>
        <end position="404"/>
    </location>
</feature>
<evidence type="ECO:0000313" key="13">
    <source>
        <dbReference type="Proteomes" id="UP001177023"/>
    </source>
</evidence>
<feature type="compositionally biased region" description="Polar residues" evidence="10">
    <location>
        <begin position="277"/>
        <end position="294"/>
    </location>
</feature>
<dbReference type="SUPFAM" id="SSF57667">
    <property type="entry name" value="beta-beta-alpha zinc fingers"/>
    <property type="match status" value="4"/>
</dbReference>
<feature type="region of interest" description="Disordered" evidence="10">
    <location>
        <begin position="1588"/>
        <end position="1626"/>
    </location>
</feature>
<dbReference type="InterPro" id="IPR005959">
    <property type="entry name" value="Fumarylacetoacetase"/>
</dbReference>
<dbReference type="GO" id="GO:0008270">
    <property type="term" value="F:zinc ion binding"/>
    <property type="evidence" value="ECO:0007669"/>
    <property type="project" value="UniProtKB-KW"/>
</dbReference>
<feature type="compositionally biased region" description="Polar residues" evidence="10">
    <location>
        <begin position="1671"/>
        <end position="1682"/>
    </location>
</feature>
<dbReference type="PROSITE" id="PS00028">
    <property type="entry name" value="ZINC_FINGER_C2H2_1"/>
    <property type="match status" value="9"/>
</dbReference>
<dbReference type="GO" id="GO:0006559">
    <property type="term" value="P:L-phenylalanine catabolic process"/>
    <property type="evidence" value="ECO:0007669"/>
    <property type="project" value="TreeGrafter"/>
</dbReference>
<feature type="region of interest" description="Disordered" evidence="10">
    <location>
        <begin position="1057"/>
        <end position="1087"/>
    </location>
</feature>
<evidence type="ECO:0000256" key="4">
    <source>
        <dbReference type="ARBA" id="ARBA00022771"/>
    </source>
</evidence>
<evidence type="ECO:0000256" key="1">
    <source>
        <dbReference type="ARBA" id="ARBA00004123"/>
    </source>
</evidence>
<reference evidence="12" key="1">
    <citation type="submission" date="2023-06" db="EMBL/GenBank/DDBJ databases">
        <authorList>
            <person name="Delattre M."/>
        </authorList>
    </citation>
    <scope>NUCLEOTIDE SEQUENCE</scope>
    <source>
        <strain evidence="12">AF72</strain>
    </source>
</reference>
<feature type="domain" description="C2H2-type" evidence="11">
    <location>
        <begin position="1849"/>
        <end position="1876"/>
    </location>
</feature>
<feature type="region of interest" description="Disordered" evidence="10">
    <location>
        <begin position="1516"/>
        <end position="1557"/>
    </location>
</feature>
<feature type="region of interest" description="Disordered" evidence="10">
    <location>
        <begin position="476"/>
        <end position="498"/>
    </location>
</feature>
<feature type="domain" description="C2H2-type" evidence="11">
    <location>
        <begin position="1436"/>
        <end position="1465"/>
    </location>
</feature>
<feature type="compositionally biased region" description="Low complexity" evidence="10">
    <location>
        <begin position="203"/>
        <end position="244"/>
    </location>
</feature>
<feature type="region of interest" description="Disordered" evidence="10">
    <location>
        <begin position="1653"/>
        <end position="1713"/>
    </location>
</feature>
<evidence type="ECO:0000313" key="12">
    <source>
        <dbReference type="EMBL" id="CAJ0582997.1"/>
    </source>
</evidence>
<keyword evidence="8" id="KW-0539">Nucleus</keyword>
<protein>
    <recommendedName>
        <fullName evidence="11">C2H2-type domain-containing protein</fullName>
    </recommendedName>
</protein>
<accession>A0AA36D8X4</accession>
<feature type="region of interest" description="Disordered" evidence="10">
    <location>
        <begin position="25"/>
        <end position="85"/>
    </location>
</feature>
<dbReference type="InterPro" id="IPR013087">
    <property type="entry name" value="Znf_C2H2_type"/>
</dbReference>
<proteinExistence type="predicted"/>